<dbReference type="GO" id="GO:0016020">
    <property type="term" value="C:membrane"/>
    <property type="evidence" value="ECO:0007669"/>
    <property type="project" value="UniProtKB-SubCell"/>
</dbReference>
<protein>
    <submittedName>
        <fullName evidence="6">(thale cress) hypothetical protein</fullName>
    </submittedName>
</protein>
<reference evidence="6 7" key="1">
    <citation type="submission" date="2020-09" db="EMBL/GenBank/DDBJ databases">
        <authorList>
            <person name="Ashkenazy H."/>
        </authorList>
    </citation>
    <scope>NUCLEOTIDE SEQUENCE [LARGE SCALE GENOMIC DNA]</scope>
    <source>
        <strain evidence="7">cv. Cdm-0</strain>
    </source>
</reference>
<keyword evidence="3" id="KW-0472">Membrane</keyword>
<dbReference type="PROSITE" id="PS50179">
    <property type="entry name" value="VHS"/>
    <property type="match status" value="1"/>
</dbReference>
<dbReference type="SUPFAM" id="SSF48464">
    <property type="entry name" value="ENTH/VHS domain"/>
    <property type="match status" value="1"/>
</dbReference>
<feature type="compositionally biased region" description="Low complexity" evidence="4">
    <location>
        <begin position="278"/>
        <end position="296"/>
    </location>
</feature>
<dbReference type="SUPFAM" id="SSF89009">
    <property type="entry name" value="GAT-like domain"/>
    <property type="match status" value="1"/>
</dbReference>
<dbReference type="GO" id="GO:0035091">
    <property type="term" value="F:phosphatidylinositol binding"/>
    <property type="evidence" value="ECO:0007669"/>
    <property type="project" value="InterPro"/>
</dbReference>
<dbReference type="SMART" id="SM00288">
    <property type="entry name" value="VHS"/>
    <property type="match status" value="1"/>
</dbReference>
<feature type="domain" description="VHS" evidence="5">
    <location>
        <begin position="29"/>
        <end position="158"/>
    </location>
</feature>
<dbReference type="Gene3D" id="1.25.40.90">
    <property type="match status" value="1"/>
</dbReference>
<dbReference type="PANTHER" id="PTHR45898:SF13">
    <property type="entry name" value="TOM1-LIKE PROTEIN 7"/>
    <property type="match status" value="1"/>
</dbReference>
<evidence type="ECO:0000313" key="6">
    <source>
        <dbReference type="EMBL" id="CAD5330532.1"/>
    </source>
</evidence>
<sequence>MRPSCASSSSSSASPSLRLSSVTVAVDKATSELLRTPDWTIIIAICDSLNSNRWQCKDAIKAVKRRLQHKSSRVQLLTLTLLEAMLKNCGDFVHSHIAEKHLLEDMVKLVRKKGDFEVRNKLLILLDTWNEAFSGVACKHPHYNWAYQELKRCGVKFPQRSKEAPLMLEPPPPVTQSSSSSSMNLILSSLESMRNVMDLVNDMVQAVNPSDKSALKDELIVDLVEQDEDVLARGLELNDSLQVVLARHDAIASGVSLPLLLQAPEPRETSSSLKTCGAAALESADSESSSSSSSSESETDEVEDVKDDFIQLAKRHALLNALHSDEEEETLLLGNDNEKTAEAEAKTQCKDLALFDTTTTTTTTTTKSEQDIIELLSLTLSTTALPSPQTQPQTQHPSFFADDNILMNSYVVPWAQSQEEPQVPKMTQFAPSGPQFQPWPLQQQQPYSYGYPQPQWSGGQVNSNDTTFWSQGGNENMVFERNLQVSNSFPARATGTSGAATAATVDRQPQRPYVPPYKLFEDLNVFRNTDGGVRSSK</sequence>
<dbReference type="Pfam" id="PF00790">
    <property type="entry name" value="VHS"/>
    <property type="match status" value="1"/>
</dbReference>
<dbReference type="InterPro" id="IPR044836">
    <property type="entry name" value="TOL_plant"/>
</dbReference>
<gene>
    <name evidence="6" type="ORF">AT9943_LOCUS18065</name>
</gene>
<proteinExistence type="inferred from homology"/>
<evidence type="ECO:0000313" key="7">
    <source>
        <dbReference type="Proteomes" id="UP000516314"/>
    </source>
</evidence>
<dbReference type="GO" id="GO:0043328">
    <property type="term" value="P:protein transport to vacuole involved in ubiquitin-dependent protein catabolic process via the multivesicular body sorting pathway"/>
    <property type="evidence" value="ECO:0007669"/>
    <property type="project" value="InterPro"/>
</dbReference>
<dbReference type="InterPro" id="IPR038425">
    <property type="entry name" value="GAT_sf"/>
</dbReference>
<dbReference type="GO" id="GO:0043130">
    <property type="term" value="F:ubiquitin binding"/>
    <property type="evidence" value="ECO:0007669"/>
    <property type="project" value="InterPro"/>
</dbReference>
<name>A0A7G2F4C8_ARATH</name>
<feature type="region of interest" description="Disordered" evidence="4">
    <location>
        <begin position="267"/>
        <end position="304"/>
    </location>
</feature>
<evidence type="ECO:0000256" key="2">
    <source>
        <dbReference type="ARBA" id="ARBA00007708"/>
    </source>
</evidence>
<dbReference type="CDD" id="cd03561">
    <property type="entry name" value="VHS"/>
    <property type="match status" value="1"/>
</dbReference>
<evidence type="ECO:0000259" key="5">
    <source>
        <dbReference type="PROSITE" id="PS50179"/>
    </source>
</evidence>
<dbReference type="Proteomes" id="UP000516314">
    <property type="component" value="Chromosome 5"/>
</dbReference>
<evidence type="ECO:0000256" key="1">
    <source>
        <dbReference type="ARBA" id="ARBA00004170"/>
    </source>
</evidence>
<dbReference type="PANTHER" id="PTHR45898">
    <property type="entry name" value="TOM1-LIKE PROTEIN"/>
    <property type="match status" value="1"/>
</dbReference>
<comment type="subcellular location">
    <subcellularLocation>
        <location evidence="1">Membrane</location>
        <topology evidence="1">Peripheral membrane protein</topology>
    </subcellularLocation>
</comment>
<feature type="compositionally biased region" description="Low complexity" evidence="4">
    <location>
        <begin position="491"/>
        <end position="504"/>
    </location>
</feature>
<dbReference type="InterPro" id="IPR008942">
    <property type="entry name" value="ENTH_VHS"/>
</dbReference>
<evidence type="ECO:0000256" key="4">
    <source>
        <dbReference type="SAM" id="MobiDB-lite"/>
    </source>
</evidence>
<dbReference type="Gene3D" id="1.20.58.160">
    <property type="match status" value="1"/>
</dbReference>
<dbReference type="EMBL" id="LR881470">
    <property type="protein sequence ID" value="CAD5330532.1"/>
    <property type="molecule type" value="Genomic_DNA"/>
</dbReference>
<accession>A0A7G2F4C8</accession>
<comment type="similarity">
    <text evidence="2">Belongs to the TOM1 family.</text>
</comment>
<organism evidence="6 7">
    <name type="scientific">Arabidopsis thaliana</name>
    <name type="common">Mouse-ear cress</name>
    <dbReference type="NCBI Taxonomy" id="3702"/>
    <lineage>
        <taxon>Eukaryota</taxon>
        <taxon>Viridiplantae</taxon>
        <taxon>Streptophyta</taxon>
        <taxon>Embryophyta</taxon>
        <taxon>Tracheophyta</taxon>
        <taxon>Spermatophyta</taxon>
        <taxon>Magnoliopsida</taxon>
        <taxon>eudicotyledons</taxon>
        <taxon>Gunneridae</taxon>
        <taxon>Pentapetalae</taxon>
        <taxon>rosids</taxon>
        <taxon>malvids</taxon>
        <taxon>Brassicales</taxon>
        <taxon>Brassicaceae</taxon>
        <taxon>Camelineae</taxon>
        <taxon>Arabidopsis</taxon>
    </lineage>
</organism>
<dbReference type="InterPro" id="IPR002014">
    <property type="entry name" value="VHS_dom"/>
</dbReference>
<feature type="region of interest" description="Disordered" evidence="4">
    <location>
        <begin position="491"/>
        <end position="514"/>
    </location>
</feature>
<dbReference type="AlphaFoldDB" id="A0A7G2F4C8"/>
<evidence type="ECO:0000256" key="3">
    <source>
        <dbReference type="ARBA" id="ARBA00023136"/>
    </source>
</evidence>